<feature type="transmembrane region" description="Helical" evidence="12">
    <location>
        <begin position="157"/>
        <end position="180"/>
    </location>
</feature>
<keyword evidence="5" id="KW-0808">Transferase</keyword>
<keyword evidence="10 12" id="KW-0472">Membrane</keyword>
<dbReference type="NCBIfam" id="TIGR00830">
    <property type="entry name" value="PTBA"/>
    <property type="match status" value="1"/>
</dbReference>
<comment type="caution">
    <text evidence="16">The sequence shown here is derived from an EMBL/GenBank/DDBJ whole genome shotgun (WGS) entry which is preliminary data.</text>
</comment>
<evidence type="ECO:0000256" key="2">
    <source>
        <dbReference type="ARBA" id="ARBA00022448"/>
    </source>
</evidence>
<feature type="transmembrane region" description="Helical" evidence="12">
    <location>
        <begin position="125"/>
        <end position="145"/>
    </location>
</feature>
<feature type="domain" description="PTS EIIC type-1" evidence="15">
    <location>
        <begin position="116"/>
        <end position="493"/>
    </location>
</feature>
<dbReference type="PROSITE" id="PS51103">
    <property type="entry name" value="PTS_EIIC_TYPE_1"/>
    <property type="match status" value="1"/>
</dbReference>
<keyword evidence="6" id="KW-0598">Phosphotransferase system</keyword>
<feature type="active site" description="Phosphocysteine intermediate; for EIIB activity" evidence="11">
    <location>
        <position position="27"/>
    </location>
</feature>
<evidence type="ECO:0000259" key="13">
    <source>
        <dbReference type="PROSITE" id="PS51093"/>
    </source>
</evidence>
<gene>
    <name evidence="16" type="ORF">BW737_011285</name>
</gene>
<evidence type="ECO:0000256" key="7">
    <source>
        <dbReference type="ARBA" id="ARBA00022692"/>
    </source>
</evidence>
<evidence type="ECO:0000256" key="10">
    <source>
        <dbReference type="ARBA" id="ARBA00023136"/>
    </source>
</evidence>
<feature type="domain" description="PTS EIIA type-1" evidence="13">
    <location>
        <begin position="548"/>
        <end position="654"/>
    </location>
</feature>
<feature type="transmembrane region" description="Helical" evidence="12">
    <location>
        <begin position="243"/>
        <end position="264"/>
    </location>
</feature>
<accession>A0ABX4M9K4</accession>
<evidence type="ECO:0000256" key="12">
    <source>
        <dbReference type="SAM" id="Phobius"/>
    </source>
</evidence>
<dbReference type="PANTHER" id="PTHR30175:SF1">
    <property type="entry name" value="PTS SYSTEM ARBUTIN-, CELLOBIOSE-, AND SALICIN-SPECIFIC EIIBC COMPONENT-RELATED"/>
    <property type="match status" value="1"/>
</dbReference>
<dbReference type="InterPro" id="IPR001996">
    <property type="entry name" value="PTS_IIB_1"/>
</dbReference>
<dbReference type="Gene3D" id="3.30.1360.60">
    <property type="entry name" value="Glucose permease domain IIB"/>
    <property type="match status" value="1"/>
</dbReference>
<name>A0ABX4M9K4_9ACTO</name>
<dbReference type="EMBL" id="MTPX02000060">
    <property type="protein sequence ID" value="PHP52144.1"/>
    <property type="molecule type" value="Genomic_DNA"/>
</dbReference>
<evidence type="ECO:0000256" key="4">
    <source>
        <dbReference type="ARBA" id="ARBA00022597"/>
    </source>
</evidence>
<keyword evidence="8" id="KW-0418">Kinase</keyword>
<dbReference type="InterPro" id="IPR001127">
    <property type="entry name" value="PTS_EIIA_1_perm"/>
</dbReference>
<keyword evidence="7 12" id="KW-0812">Transmembrane</keyword>
<feature type="transmembrane region" description="Helical" evidence="12">
    <location>
        <begin position="360"/>
        <end position="378"/>
    </location>
</feature>
<evidence type="ECO:0000256" key="3">
    <source>
        <dbReference type="ARBA" id="ARBA00022475"/>
    </source>
</evidence>
<dbReference type="InterPro" id="IPR018113">
    <property type="entry name" value="PTrfase_EIIB_Cys"/>
</dbReference>
<keyword evidence="9 12" id="KW-1133">Transmembrane helix</keyword>
<dbReference type="Proteomes" id="UP000194577">
    <property type="component" value="Unassembled WGS sequence"/>
</dbReference>
<dbReference type="Pfam" id="PF00358">
    <property type="entry name" value="PTS_EIIA_1"/>
    <property type="match status" value="1"/>
</dbReference>
<evidence type="ECO:0000256" key="5">
    <source>
        <dbReference type="ARBA" id="ARBA00022679"/>
    </source>
</evidence>
<dbReference type="PROSITE" id="PS51093">
    <property type="entry name" value="PTS_EIIA_TYPE_1"/>
    <property type="match status" value="1"/>
</dbReference>
<feature type="transmembrane region" description="Helical" evidence="12">
    <location>
        <begin position="416"/>
        <end position="437"/>
    </location>
</feature>
<dbReference type="PROSITE" id="PS51098">
    <property type="entry name" value="PTS_EIIB_TYPE_1"/>
    <property type="match status" value="1"/>
</dbReference>
<dbReference type="PROSITE" id="PS00371">
    <property type="entry name" value="PTS_EIIA_TYPE_1_HIS"/>
    <property type="match status" value="1"/>
</dbReference>
<keyword evidence="4" id="KW-0762">Sugar transport</keyword>
<sequence length="680" mass="71412">MATTTSAPEAILEAVGGPENIVNLSHCATRLRFELQDASVVDKATVEKIPGVMGAVPQAGDRYQIIIGGAVQGVYDEIMNLPAMKGGKAAQSNADVKAAARAKARGKNAFVDSFFEYLSDSFRPLLPVLLGTSLIIAGEAMAEAFGLIDTRAEVKPAWLAFVDAMYRSVFYFLPIMVAYNASKKLRIDPWVGTAIMAALLTPNFIDMSNLEKTTNVVCTHNALLDKDFCTATVFGLPMQLNDYGGQVFTPLIMVALLAPLYKGLTRIISPNLQMVFVPFLSFVIMMPITAFLLGPIGIWLGTALGTALSTLNTAAPVVFAIIIPLLYPFLVPLGLHWPLNALMLANLDSLGYDFIQGPMGAWNFACFGATAAVLAISIRDRDNEMRQTAFGALVAGLFGGISEPSLYGIHLRFKRIYPRMLVGCAVGGLVIGLGGGVNAKTFAFTSLLTIPVFSPMALYAIGIAAAFFTSFIILFISDYRTAEEKAEALAAAGGVVEASPEETAADLALEAAVKAQAEQPKPALAEGAVTELVSPVRGTVVPLAEVADPVFAGGAVGQGVGIEPSEQQIVVTAPAAGTVVVAPESGHAYGINLDSGVEVLIHVGLDTVEMEGKGFEVLVKQGDRVAAGQELVRVDRAAVEQAGHPLTTPVLITNTAAFASVEAIASGEVAPGDPLLRLTA</sequence>
<dbReference type="InterPro" id="IPR011055">
    <property type="entry name" value="Dup_hybrid_motif"/>
</dbReference>
<keyword evidence="17" id="KW-1185">Reference proteome</keyword>
<feature type="transmembrane region" description="Helical" evidence="12">
    <location>
        <begin position="313"/>
        <end position="339"/>
    </location>
</feature>
<dbReference type="RefSeq" id="WP_086615143.1">
    <property type="nucleotide sequence ID" value="NZ_MTPX02000060.1"/>
</dbReference>
<evidence type="ECO:0000256" key="8">
    <source>
        <dbReference type="ARBA" id="ARBA00022777"/>
    </source>
</evidence>
<evidence type="ECO:0000256" key="9">
    <source>
        <dbReference type="ARBA" id="ARBA00022989"/>
    </source>
</evidence>
<proteinExistence type="predicted"/>
<dbReference type="SUPFAM" id="SSF51261">
    <property type="entry name" value="Duplicated hybrid motif"/>
    <property type="match status" value="1"/>
</dbReference>
<evidence type="ECO:0000256" key="6">
    <source>
        <dbReference type="ARBA" id="ARBA00022683"/>
    </source>
</evidence>
<protein>
    <submittedName>
        <fullName evidence="16">PTS beta-glucoside transporter subunit EIIBCA</fullName>
    </submittedName>
</protein>
<evidence type="ECO:0000256" key="1">
    <source>
        <dbReference type="ARBA" id="ARBA00004651"/>
    </source>
</evidence>
<evidence type="ECO:0000313" key="16">
    <source>
        <dbReference type="EMBL" id="PHP52144.1"/>
    </source>
</evidence>
<evidence type="ECO:0000256" key="11">
    <source>
        <dbReference type="PROSITE-ProRule" id="PRU00421"/>
    </source>
</evidence>
<dbReference type="PROSITE" id="PS01035">
    <property type="entry name" value="PTS_EIIB_TYPE_1_CYS"/>
    <property type="match status" value="1"/>
</dbReference>
<feature type="transmembrane region" description="Helical" evidence="12">
    <location>
        <begin position="390"/>
        <end position="409"/>
    </location>
</feature>
<comment type="subcellular location">
    <subcellularLocation>
        <location evidence="1">Cell membrane</location>
        <topology evidence="1">Multi-pass membrane protein</topology>
    </subcellularLocation>
</comment>
<dbReference type="InterPro" id="IPR036878">
    <property type="entry name" value="Glu_permease_IIB"/>
</dbReference>
<evidence type="ECO:0000259" key="14">
    <source>
        <dbReference type="PROSITE" id="PS51098"/>
    </source>
</evidence>
<dbReference type="Pfam" id="PF02378">
    <property type="entry name" value="PTS_EIIC"/>
    <property type="match status" value="1"/>
</dbReference>
<dbReference type="CDD" id="cd00212">
    <property type="entry name" value="PTS_IIB_glc"/>
    <property type="match status" value="1"/>
</dbReference>
<evidence type="ECO:0000259" key="15">
    <source>
        <dbReference type="PROSITE" id="PS51103"/>
    </source>
</evidence>
<dbReference type="Gene3D" id="2.70.70.10">
    <property type="entry name" value="Glucose Permease (Domain IIA)"/>
    <property type="match status" value="1"/>
</dbReference>
<keyword evidence="3" id="KW-1003">Cell membrane</keyword>
<dbReference type="PANTHER" id="PTHR30175">
    <property type="entry name" value="PHOSPHOTRANSFERASE SYSTEM TRANSPORT PROTEIN"/>
    <property type="match status" value="1"/>
</dbReference>
<organism evidence="16 17">
    <name type="scientific">Actinomyces ruminis</name>
    <dbReference type="NCBI Taxonomy" id="1937003"/>
    <lineage>
        <taxon>Bacteria</taxon>
        <taxon>Bacillati</taxon>
        <taxon>Actinomycetota</taxon>
        <taxon>Actinomycetes</taxon>
        <taxon>Actinomycetales</taxon>
        <taxon>Actinomycetaceae</taxon>
        <taxon>Actinomyces</taxon>
    </lineage>
</organism>
<dbReference type="Pfam" id="PF00367">
    <property type="entry name" value="PTS_EIIB"/>
    <property type="match status" value="1"/>
</dbReference>
<feature type="transmembrane region" description="Helical" evidence="12">
    <location>
        <begin position="276"/>
        <end position="301"/>
    </location>
</feature>
<feature type="transmembrane region" description="Helical" evidence="12">
    <location>
        <begin position="457"/>
        <end position="476"/>
    </location>
</feature>
<evidence type="ECO:0000313" key="17">
    <source>
        <dbReference type="Proteomes" id="UP000194577"/>
    </source>
</evidence>
<keyword evidence="2" id="KW-0813">Transport</keyword>
<reference evidence="16 17" key="1">
    <citation type="submission" date="2017-10" db="EMBL/GenBank/DDBJ databases">
        <title>Draft genome sequence of cellulolytic Actinomyces sp CtC72 isolated from cattle rumen fluid.</title>
        <authorList>
            <person name="Joshi A.J."/>
            <person name="Vasudevan G."/>
            <person name="Lanjekar V.B."/>
            <person name="Hivarkar S."/>
            <person name="Engineer A."/>
            <person name="Pore S.D."/>
            <person name="Dhakephalkar P.K."/>
            <person name="Dagar S."/>
        </authorList>
    </citation>
    <scope>NUCLEOTIDE SEQUENCE [LARGE SCALE GENOMIC DNA]</scope>
    <source>
        <strain evidence="17">CtC72</strain>
    </source>
</reference>
<dbReference type="InterPro" id="IPR050558">
    <property type="entry name" value="PTS_Sugar-Specific_Components"/>
</dbReference>
<dbReference type="InterPro" id="IPR003352">
    <property type="entry name" value="PTS_EIIC"/>
</dbReference>
<feature type="domain" description="PTS EIIB type-1" evidence="14">
    <location>
        <begin position="5"/>
        <end position="88"/>
    </location>
</feature>
<dbReference type="InterPro" id="IPR013013">
    <property type="entry name" value="PTS_EIIC_1"/>
</dbReference>
<dbReference type="SUPFAM" id="SSF55604">
    <property type="entry name" value="Glucose permease domain IIB"/>
    <property type="match status" value="1"/>
</dbReference>